<dbReference type="GO" id="GO:0008970">
    <property type="term" value="F:phospholipase A1 activity"/>
    <property type="evidence" value="ECO:0007669"/>
    <property type="project" value="UniProtKB-UniRule"/>
</dbReference>
<evidence type="ECO:0000313" key="5">
    <source>
        <dbReference type="Proteomes" id="UP000237000"/>
    </source>
</evidence>
<keyword evidence="2" id="KW-0442">Lipid degradation</keyword>
<feature type="region of interest" description="Disordered" evidence="3">
    <location>
        <begin position="1"/>
        <end position="25"/>
    </location>
</feature>
<evidence type="ECO:0000256" key="1">
    <source>
        <dbReference type="ARBA" id="ARBA00022801"/>
    </source>
</evidence>
<dbReference type="AlphaFoldDB" id="A0A2P5FL58"/>
<dbReference type="InParanoid" id="A0A2P5FL58"/>
<dbReference type="STRING" id="63057.A0A2P5FL58"/>
<evidence type="ECO:0000313" key="4">
    <source>
        <dbReference type="EMBL" id="PON98486.1"/>
    </source>
</evidence>
<comment type="caution">
    <text evidence="4">The sequence shown here is derived from an EMBL/GenBank/DDBJ whole genome shotgun (WGS) entry which is preliminary data.</text>
</comment>
<comment type="similarity">
    <text evidence="2">Belongs to the AB hydrolase superfamily. Lipase family.</text>
</comment>
<proteinExistence type="inferred from homology"/>
<protein>
    <recommendedName>
        <fullName evidence="2">Phospholipase A1</fullName>
        <ecNumber evidence="2">3.1.1.-</ecNumber>
    </recommendedName>
</protein>
<dbReference type="PANTHER" id="PTHR31828:SF10">
    <property type="entry name" value="PHOSPHOLIPASE A1-IIDELTA"/>
    <property type="match status" value="1"/>
</dbReference>
<evidence type="ECO:0000256" key="3">
    <source>
        <dbReference type="SAM" id="MobiDB-lite"/>
    </source>
</evidence>
<gene>
    <name evidence="4" type="ORF">TorRG33x02_057200</name>
</gene>
<accession>A0A2P5FL58</accession>
<dbReference type="EMBL" id="JXTC01000024">
    <property type="protein sequence ID" value="PON98486.1"/>
    <property type="molecule type" value="Genomic_DNA"/>
</dbReference>
<keyword evidence="2" id="KW-0443">Lipid metabolism</keyword>
<keyword evidence="1 2" id="KW-0378">Hydrolase</keyword>
<dbReference type="Gene3D" id="3.40.50.1820">
    <property type="entry name" value="alpha/beta hydrolase"/>
    <property type="match status" value="1"/>
</dbReference>
<dbReference type="OrthoDB" id="426718at2759"/>
<dbReference type="Proteomes" id="UP000237000">
    <property type="component" value="Unassembled WGS sequence"/>
</dbReference>
<dbReference type="EC" id="3.1.1.-" evidence="2"/>
<keyword evidence="5" id="KW-1185">Reference proteome</keyword>
<organism evidence="4 5">
    <name type="scientific">Trema orientale</name>
    <name type="common">Charcoal tree</name>
    <name type="synonym">Celtis orientalis</name>
    <dbReference type="NCBI Taxonomy" id="63057"/>
    <lineage>
        <taxon>Eukaryota</taxon>
        <taxon>Viridiplantae</taxon>
        <taxon>Streptophyta</taxon>
        <taxon>Embryophyta</taxon>
        <taxon>Tracheophyta</taxon>
        <taxon>Spermatophyta</taxon>
        <taxon>Magnoliopsida</taxon>
        <taxon>eudicotyledons</taxon>
        <taxon>Gunneridae</taxon>
        <taxon>Pentapetalae</taxon>
        <taxon>rosids</taxon>
        <taxon>fabids</taxon>
        <taxon>Rosales</taxon>
        <taxon>Cannabaceae</taxon>
        <taxon>Trema</taxon>
    </lineage>
</organism>
<dbReference type="PANTHER" id="PTHR31828">
    <property type="entry name" value="PHOSPHOLIPASE A1-IIGAMMA"/>
    <property type="match status" value="1"/>
</dbReference>
<comment type="function">
    <text evidence="2">Acylhydrolase that catalyzes the hydrolysis of phospholipids at the sn-1 position.</text>
</comment>
<dbReference type="GO" id="GO:0016042">
    <property type="term" value="P:lipid catabolic process"/>
    <property type="evidence" value="ECO:0007669"/>
    <property type="project" value="UniProtKB-UniRule"/>
</dbReference>
<reference evidence="5" key="1">
    <citation type="submission" date="2016-06" db="EMBL/GenBank/DDBJ databases">
        <title>Parallel loss of symbiosis genes in relatives of nitrogen-fixing non-legume Parasponia.</title>
        <authorList>
            <person name="Van Velzen R."/>
            <person name="Holmer R."/>
            <person name="Bu F."/>
            <person name="Rutten L."/>
            <person name="Van Zeijl A."/>
            <person name="Liu W."/>
            <person name="Santuari L."/>
            <person name="Cao Q."/>
            <person name="Sharma T."/>
            <person name="Shen D."/>
            <person name="Roswanjaya Y."/>
            <person name="Wardhani T."/>
            <person name="Kalhor M.S."/>
            <person name="Jansen J."/>
            <person name="Van den Hoogen J."/>
            <person name="Gungor B."/>
            <person name="Hartog M."/>
            <person name="Hontelez J."/>
            <person name="Verver J."/>
            <person name="Yang W.-C."/>
            <person name="Schijlen E."/>
            <person name="Repin R."/>
            <person name="Schilthuizen M."/>
            <person name="Schranz E."/>
            <person name="Heidstra R."/>
            <person name="Miyata K."/>
            <person name="Fedorova E."/>
            <person name="Kohlen W."/>
            <person name="Bisseling T."/>
            <person name="Smit S."/>
            <person name="Geurts R."/>
        </authorList>
    </citation>
    <scope>NUCLEOTIDE SEQUENCE [LARGE SCALE GENOMIC DNA]</scope>
    <source>
        <strain evidence="5">cv. RG33-2</strain>
    </source>
</reference>
<sequence>MMSVPKSAAEKSTSLGGEPRCTPSGRVTLKSSISSLSTLCYQQKPIPRRQWIMRPNSTQAFSQFTTPKEEAQATWVTGPESNSGSAFNLVANGISDIPIAAVIFNCPKVGNQAFKNLVDQHRNLKILHVLSADDPADGSCKVVALPQTALVASRLPQFGVGVTCGGRVERAWLTALTNPFELKVKRSFVLVNKWTGTLLNSYGIPKSWWLKKKELMEYKESTQEWVVQRLPKTG</sequence>
<evidence type="ECO:0000256" key="2">
    <source>
        <dbReference type="RuleBase" id="RU367093"/>
    </source>
</evidence>
<dbReference type="InterPro" id="IPR029058">
    <property type="entry name" value="AB_hydrolase_fold"/>
</dbReference>
<dbReference type="InterPro" id="IPR033556">
    <property type="entry name" value="PLA"/>
</dbReference>
<name>A0A2P5FL58_TREOI</name>